<comment type="similarity">
    <text evidence="2">Belongs to the AmiS/UreI family.</text>
</comment>
<evidence type="ECO:0000256" key="6">
    <source>
        <dbReference type="ARBA" id="ARBA00022989"/>
    </source>
</evidence>
<keyword evidence="6 8" id="KW-1133">Transmembrane helix</keyword>
<evidence type="ECO:0000256" key="1">
    <source>
        <dbReference type="ARBA" id="ARBA00004651"/>
    </source>
</evidence>
<evidence type="ECO:0000256" key="7">
    <source>
        <dbReference type="ARBA" id="ARBA00023136"/>
    </source>
</evidence>
<keyword evidence="5 8" id="KW-0812">Transmembrane</keyword>
<dbReference type="RefSeq" id="WP_068391834.1">
    <property type="nucleotide sequence ID" value="NZ_LSZO01000184.1"/>
</dbReference>
<feature type="transmembrane region" description="Helical" evidence="8">
    <location>
        <begin position="33"/>
        <end position="51"/>
    </location>
</feature>
<evidence type="ECO:0000256" key="5">
    <source>
        <dbReference type="ARBA" id="ARBA00022692"/>
    </source>
</evidence>
<dbReference type="Proteomes" id="UP000072660">
    <property type="component" value="Unassembled WGS sequence"/>
</dbReference>
<name>A0A139SNX7_9GAMM</name>
<dbReference type="InterPro" id="IPR038523">
    <property type="entry name" value="AmiSUreI_transpt_sf"/>
</dbReference>
<feature type="transmembrane region" description="Helical" evidence="8">
    <location>
        <begin position="109"/>
        <end position="127"/>
    </location>
</feature>
<feature type="transmembrane region" description="Helical" evidence="8">
    <location>
        <begin position="133"/>
        <end position="154"/>
    </location>
</feature>
<keyword evidence="10" id="KW-1185">Reference proteome</keyword>
<keyword evidence="3" id="KW-0813">Transport</keyword>
<evidence type="ECO:0000256" key="4">
    <source>
        <dbReference type="ARBA" id="ARBA00022475"/>
    </source>
</evidence>
<keyword evidence="4" id="KW-1003">Cell membrane</keyword>
<feature type="transmembrane region" description="Helical" evidence="8">
    <location>
        <begin position="58"/>
        <end position="78"/>
    </location>
</feature>
<organism evidence="9 10">
    <name type="scientific">Ventosimonas gracilis</name>
    <dbReference type="NCBI Taxonomy" id="1680762"/>
    <lineage>
        <taxon>Bacteria</taxon>
        <taxon>Pseudomonadati</taxon>
        <taxon>Pseudomonadota</taxon>
        <taxon>Gammaproteobacteria</taxon>
        <taxon>Pseudomonadales</taxon>
        <taxon>Ventosimonadaceae</taxon>
        <taxon>Ventosimonas</taxon>
    </lineage>
</organism>
<dbReference type="OrthoDB" id="6636366at2"/>
<protein>
    <submittedName>
        <fullName evidence="9">AmiS/UreI transporter</fullName>
    </submittedName>
</protein>
<evidence type="ECO:0000256" key="8">
    <source>
        <dbReference type="SAM" id="Phobius"/>
    </source>
</evidence>
<evidence type="ECO:0000313" key="10">
    <source>
        <dbReference type="Proteomes" id="UP000072660"/>
    </source>
</evidence>
<sequence>MLGLALFFIGAVLIVNGVGLTGRIDAKDSAPFNLLVGLLSLAINLLGLYRASGAMDYFAVGGGLLFAFTYLYLAAVQWCGLKGVGLGWYCLFVAISALAFAASSADIRVIGMWLLWASLWFFFYLALGLGKKLPFLGIYTAVIGIVTCWLPGLLMMMGRW</sequence>
<keyword evidence="7 8" id="KW-0472">Membrane</keyword>
<comment type="subcellular location">
    <subcellularLocation>
        <location evidence="1">Cell membrane</location>
        <topology evidence="1">Multi-pass membrane protein</topology>
    </subcellularLocation>
</comment>
<evidence type="ECO:0000256" key="3">
    <source>
        <dbReference type="ARBA" id="ARBA00022448"/>
    </source>
</evidence>
<dbReference type="Gene3D" id="1.25.40.600">
    <property type="match status" value="1"/>
</dbReference>
<dbReference type="GO" id="GO:0005886">
    <property type="term" value="C:plasma membrane"/>
    <property type="evidence" value="ECO:0007669"/>
    <property type="project" value="UniProtKB-SubCell"/>
</dbReference>
<comment type="caution">
    <text evidence="9">The sequence shown here is derived from an EMBL/GenBank/DDBJ whole genome shotgun (WGS) entry which is preliminary data.</text>
</comment>
<dbReference type="Pfam" id="PF02293">
    <property type="entry name" value="AmiS_UreI"/>
    <property type="match status" value="1"/>
</dbReference>
<proteinExistence type="inferred from homology"/>
<dbReference type="AlphaFoldDB" id="A0A139SNX7"/>
<evidence type="ECO:0000313" key="9">
    <source>
        <dbReference type="EMBL" id="KXU36299.1"/>
    </source>
</evidence>
<feature type="transmembrane region" description="Helical" evidence="8">
    <location>
        <begin position="84"/>
        <end position="102"/>
    </location>
</feature>
<dbReference type="EMBL" id="LSZO01000184">
    <property type="protein sequence ID" value="KXU36299.1"/>
    <property type="molecule type" value="Genomic_DNA"/>
</dbReference>
<reference evidence="9 10" key="1">
    <citation type="submission" date="2016-02" db="EMBL/GenBank/DDBJ databases">
        <authorList>
            <person name="Wen L."/>
            <person name="He K."/>
            <person name="Yang H."/>
        </authorList>
    </citation>
    <scope>NUCLEOTIDE SEQUENCE [LARGE SCALE GENOMIC DNA]</scope>
    <source>
        <strain evidence="9 10">CV58</strain>
    </source>
</reference>
<gene>
    <name evidence="9" type="ORF">AXE65_05275</name>
</gene>
<evidence type="ECO:0000256" key="2">
    <source>
        <dbReference type="ARBA" id="ARBA00010068"/>
    </source>
</evidence>
<accession>A0A139SNX7</accession>
<dbReference type="InterPro" id="IPR003211">
    <property type="entry name" value="AmiSUreI_transpt"/>
</dbReference>